<evidence type="ECO:0000313" key="4">
    <source>
        <dbReference type="Proteomes" id="UP001209083"/>
    </source>
</evidence>
<evidence type="ECO:0000259" key="2">
    <source>
        <dbReference type="SMART" id="SM00382"/>
    </source>
</evidence>
<dbReference type="Pfam" id="PF13541">
    <property type="entry name" value="ChlI"/>
    <property type="match status" value="1"/>
</dbReference>
<evidence type="ECO:0000256" key="1">
    <source>
        <dbReference type="ARBA" id="ARBA00006354"/>
    </source>
</evidence>
<proteinExistence type="inferred from homology"/>
<comment type="similarity">
    <text evidence="1">Belongs to the Mg-chelatase subunits D/I family. ComM subfamily.</text>
</comment>
<dbReference type="SUPFAM" id="SSF54211">
    <property type="entry name" value="Ribosomal protein S5 domain 2-like"/>
    <property type="match status" value="1"/>
</dbReference>
<dbReference type="Pfam" id="PF13335">
    <property type="entry name" value="Mg_chelatase_C"/>
    <property type="match status" value="1"/>
</dbReference>
<reference evidence="3 4" key="1">
    <citation type="submission" date="2023-05" db="EMBL/GenBank/DDBJ databases">
        <title>Lithophilousrod everest ZFBP1038 complete genpme.</title>
        <authorList>
            <person name="Tian M."/>
        </authorList>
    </citation>
    <scope>NUCLEOTIDE SEQUENCE [LARGE SCALE GENOMIC DNA]</scope>
    <source>
        <strain evidence="3 4">ZFBP1038</strain>
    </source>
</reference>
<dbReference type="Pfam" id="PF01078">
    <property type="entry name" value="Mg_chelatase"/>
    <property type="match status" value="1"/>
</dbReference>
<dbReference type="InterPro" id="IPR025158">
    <property type="entry name" value="Mg_chelat-rel_C"/>
</dbReference>
<dbReference type="InterPro" id="IPR004482">
    <property type="entry name" value="Mg_chelat-rel"/>
</dbReference>
<dbReference type="InterPro" id="IPR000523">
    <property type="entry name" value="Mg_chelatse_chII-like_cat_dom"/>
</dbReference>
<dbReference type="PANTHER" id="PTHR32039">
    <property type="entry name" value="MAGNESIUM-CHELATASE SUBUNIT CHLI"/>
    <property type="match status" value="1"/>
</dbReference>
<dbReference type="InterPro" id="IPR003593">
    <property type="entry name" value="AAA+_ATPase"/>
</dbReference>
<protein>
    <submittedName>
        <fullName evidence="3">YifB family Mg chelatase-like AAA ATPase</fullName>
    </submittedName>
</protein>
<dbReference type="InterPro" id="IPR045006">
    <property type="entry name" value="CHLI-like"/>
</dbReference>
<dbReference type="EMBL" id="CP090958">
    <property type="protein sequence ID" value="WGW14002.1"/>
    <property type="molecule type" value="Genomic_DNA"/>
</dbReference>
<organism evidence="3 4">
    <name type="scientific">Saxibacter everestensis</name>
    <dbReference type="NCBI Taxonomy" id="2909229"/>
    <lineage>
        <taxon>Bacteria</taxon>
        <taxon>Bacillati</taxon>
        <taxon>Actinomycetota</taxon>
        <taxon>Actinomycetes</taxon>
        <taxon>Micrococcales</taxon>
        <taxon>Brevibacteriaceae</taxon>
        <taxon>Saxibacter</taxon>
    </lineage>
</organism>
<dbReference type="NCBIfam" id="TIGR00368">
    <property type="entry name" value="YifB family Mg chelatase-like AAA ATPase"/>
    <property type="match status" value="1"/>
</dbReference>
<dbReference type="SMART" id="SM00382">
    <property type="entry name" value="AAA"/>
    <property type="match status" value="1"/>
</dbReference>
<dbReference type="InterPro" id="IPR020568">
    <property type="entry name" value="Ribosomal_Su5_D2-typ_SF"/>
</dbReference>
<evidence type="ECO:0000313" key="3">
    <source>
        <dbReference type="EMBL" id="WGW14002.1"/>
    </source>
</evidence>
<dbReference type="InterPro" id="IPR027417">
    <property type="entry name" value="P-loop_NTPase"/>
</dbReference>
<keyword evidence="4" id="KW-1185">Reference proteome</keyword>
<dbReference type="Proteomes" id="UP001209083">
    <property type="component" value="Chromosome"/>
</dbReference>
<dbReference type="PANTHER" id="PTHR32039:SF7">
    <property type="entry name" value="COMPETENCE PROTEIN COMM"/>
    <property type="match status" value="1"/>
</dbReference>
<accession>A0ABY8QYA0</accession>
<dbReference type="Gene3D" id="3.30.230.10">
    <property type="match status" value="1"/>
</dbReference>
<dbReference type="Gene3D" id="3.40.50.300">
    <property type="entry name" value="P-loop containing nucleotide triphosphate hydrolases"/>
    <property type="match status" value="1"/>
</dbReference>
<dbReference type="InterPro" id="IPR014721">
    <property type="entry name" value="Ribsml_uS5_D2-typ_fold_subgr"/>
</dbReference>
<sequence>MVEVQASFNDGLPGIAVVGLPDASVSESKQRVRAALANSGVTLPARRLTVNLRPADLKKVGTGFDLGIALAILAADSRVDNESTSRTVHLAELGLDGRLQAVPGVLPAILAAKRKTNKEFMVAPGNLREAQMVAGVTVRAAESLAEAANLHGGEFAVPPLPPADIQPPSAGTTGASLDLRDVAGQEEGRWALEVAAAGGHHLLMTGPPGAGKTMLASRLSGILPDLDEEAAEEVSAIHSVAGIFDPSSGLMTRPPYQDPHHQSTAVAVIGGGRRVAKPGAASLAHRGVLFLDEAPEFDRRVLEGLRQPLESGTLHILRSEGGSVFPARFQLVMAANPCPCGRGTGKALRCECTPMQKRRYISKLSGPLLDRVDLQLELFPVGSAHLHDDSVGESTAEVARRVRAARARQIARFAGCAWTTNAEAEIPWLRAHHALSRAATVDADRTLERGMLSLRGYHRIIRVAWTIADLRGVDVPGRDEVLAALLLRQRGEGME</sequence>
<dbReference type="SUPFAM" id="SSF52540">
    <property type="entry name" value="P-loop containing nucleoside triphosphate hydrolases"/>
    <property type="match status" value="1"/>
</dbReference>
<name>A0ABY8QYA0_9MICO</name>
<gene>
    <name evidence="3" type="ORF">LWF01_04730</name>
</gene>
<feature type="domain" description="AAA+ ATPase" evidence="2">
    <location>
        <begin position="198"/>
        <end position="382"/>
    </location>
</feature>